<proteinExistence type="predicted"/>
<feature type="chain" id="PRO_5008452760" description="Variable large protein" evidence="8">
    <location>
        <begin position="28"/>
        <end position="359"/>
    </location>
</feature>
<protein>
    <recommendedName>
        <fullName evidence="8">Variable large protein</fullName>
    </recommendedName>
</protein>
<keyword evidence="6 8" id="KW-0998">Cell outer membrane</keyword>
<dbReference type="EMBL" id="CP005748">
    <property type="protein sequence ID" value="AHH11256.1"/>
    <property type="molecule type" value="Genomic_DNA"/>
</dbReference>
<comment type="function">
    <text evidence="1 8">The Vlp and Vsp proteins are antigenically distinct proteins, only one vlp or vsp gene is transcriptionally active at any one time. Switching between these genes is a mechanism of host immune response evasion.</text>
</comment>
<sequence length="359" mass="36704">MKINIKNIKVRSICATLFISLFLSCNSGVIEELEKRNTFFDSLVNIGHGFQEILGSFGNTVGDALGFNAVKSGDPKSAVGKHFEKIKKGLENIKGKLDGLTKDITSTPHADTTGVETVINSASDVLTKLIDSVSKLAGVTNDSDPIGIANSGGAPSAADKAEVDTVIKSVSSIIEVAEESGVKIEPGNAGSEIAKASAQTDAIATFGGHNSGHAQAGAGDKLAVEVSKADPWAIINKIKHAIATVGAKLKTDTTNEAGGLAASNDKADNTAGAKSNADLAAAVALKAMIKGGKFSAASGDEGAVKGAATSAVNKVLGILNLIIRQTVESNLDKLRKAVKEMKYSEAIGTNSTQSGTATK</sequence>
<evidence type="ECO:0000256" key="8">
    <source>
        <dbReference type="RuleBase" id="RU363105"/>
    </source>
</evidence>
<keyword evidence="9" id="KW-0614">Plasmid</keyword>
<keyword evidence="5 8" id="KW-0564">Palmitate</keyword>
<dbReference type="OrthoDB" id="352883at2"/>
<accession>W5T1V1</accession>
<geneLocation type="plasmid" evidence="9">
    <name>unnamed</name>
</geneLocation>
<keyword evidence="7 8" id="KW-0449">Lipoprotein</keyword>
<dbReference type="PROSITE" id="PS51257">
    <property type="entry name" value="PROKAR_LIPOPROTEIN"/>
    <property type="match status" value="1"/>
</dbReference>
<dbReference type="SUPFAM" id="SSF74748">
    <property type="entry name" value="Variable surface antigen VlsE"/>
    <property type="match status" value="1"/>
</dbReference>
<evidence type="ECO:0000256" key="6">
    <source>
        <dbReference type="ARBA" id="ARBA00023237"/>
    </source>
</evidence>
<dbReference type="AlphaFoldDB" id="W5T1V1"/>
<dbReference type="GO" id="GO:0009279">
    <property type="term" value="C:cell outer membrane"/>
    <property type="evidence" value="ECO:0007669"/>
    <property type="project" value="UniProtKB-SubCell"/>
</dbReference>
<dbReference type="Pfam" id="PF00921">
    <property type="entry name" value="Lipoprotein_2"/>
    <property type="match status" value="1"/>
</dbReference>
<keyword evidence="3 8" id="KW-0732">Signal</keyword>
<evidence type="ECO:0000256" key="4">
    <source>
        <dbReference type="ARBA" id="ARBA00023136"/>
    </source>
</evidence>
<gene>
    <name evidence="9" type="ORF">BCO_0114501</name>
</gene>
<evidence type="ECO:0000256" key="3">
    <source>
        <dbReference type="ARBA" id="ARBA00022729"/>
    </source>
</evidence>
<evidence type="ECO:0000313" key="9">
    <source>
        <dbReference type="EMBL" id="AHH11256.1"/>
    </source>
</evidence>
<organism evidence="9">
    <name type="scientific">Borrelia coriaceae ATCC 43381</name>
    <dbReference type="NCBI Taxonomy" id="1408429"/>
    <lineage>
        <taxon>Bacteria</taxon>
        <taxon>Pseudomonadati</taxon>
        <taxon>Spirochaetota</taxon>
        <taxon>Spirochaetia</taxon>
        <taxon>Spirochaetales</taxon>
        <taxon>Borreliaceae</taxon>
        <taxon>Borrelia</taxon>
    </lineage>
</organism>
<evidence type="ECO:0000256" key="5">
    <source>
        <dbReference type="ARBA" id="ARBA00023139"/>
    </source>
</evidence>
<keyword evidence="4 8" id="KW-0472">Membrane</keyword>
<evidence type="ECO:0000256" key="1">
    <source>
        <dbReference type="ARBA" id="ARBA00003932"/>
    </source>
</evidence>
<evidence type="ECO:0000256" key="7">
    <source>
        <dbReference type="ARBA" id="ARBA00023288"/>
    </source>
</evidence>
<dbReference type="InterPro" id="IPR000680">
    <property type="entry name" value="Borrelia_lipo"/>
</dbReference>
<feature type="signal peptide" evidence="8">
    <location>
        <begin position="1"/>
        <end position="27"/>
    </location>
</feature>
<name>W5T1V1_9SPIR</name>
<dbReference type="RefSeq" id="WP_025408583.1">
    <property type="nucleotide sequence ID" value="NZ_CP005748.1"/>
</dbReference>
<dbReference type="HOGENOM" id="CLU_054711_0_1_12"/>
<reference evidence="9" key="1">
    <citation type="submission" date="2013-04" db="EMBL/GenBank/DDBJ databases">
        <title>Comparative Genomics of Relapsing Fever Spirochetes.</title>
        <authorList>
            <person name="Schwan T.G."/>
            <person name="Raffel S.J."/>
            <person name="Porcella S.F."/>
            <person name="Martens C.A."/>
            <person name="Bruno D.P."/>
            <person name="Ricklefs S.M."/>
            <person name="Barbian K.B."/>
        </authorList>
    </citation>
    <scope>NUCLEOTIDE SEQUENCE</scope>
    <source>
        <strain evidence="9">Co53</strain>
        <plasmid evidence="9">unnamed</plasmid>
    </source>
</reference>
<comment type="subcellular location">
    <subcellularLocation>
        <location evidence="2 8">Cell outer membrane</location>
        <topology evidence="2 8">Lipid-anchor</topology>
    </subcellularLocation>
</comment>
<evidence type="ECO:0000256" key="2">
    <source>
        <dbReference type="ARBA" id="ARBA00004459"/>
    </source>
</evidence>